<dbReference type="PRINTS" id="PR01438">
    <property type="entry name" value="UNVRSLSTRESS"/>
</dbReference>
<comment type="similarity">
    <text evidence="1">Belongs to the universal stress protein A family.</text>
</comment>
<feature type="domain" description="UspA" evidence="2">
    <location>
        <begin position="152"/>
        <end position="281"/>
    </location>
</feature>
<dbReference type="PANTHER" id="PTHR46553:SF3">
    <property type="entry name" value="ADENINE NUCLEOTIDE ALPHA HYDROLASES-LIKE SUPERFAMILY PROTEIN"/>
    <property type="match status" value="1"/>
</dbReference>
<evidence type="ECO:0000313" key="4">
    <source>
        <dbReference type="Proteomes" id="UP000708347"/>
    </source>
</evidence>
<accession>A0ABX2JY26</accession>
<organism evidence="3 4">
    <name type="scientific">Mycolicibacterium sphagni</name>
    <dbReference type="NCBI Taxonomy" id="1786"/>
    <lineage>
        <taxon>Bacteria</taxon>
        <taxon>Bacillati</taxon>
        <taxon>Actinomycetota</taxon>
        <taxon>Actinomycetes</taxon>
        <taxon>Mycobacteriales</taxon>
        <taxon>Mycobacteriaceae</taxon>
        <taxon>Mycolicibacterium</taxon>
    </lineage>
</organism>
<dbReference type="SUPFAM" id="SSF52402">
    <property type="entry name" value="Adenine nucleotide alpha hydrolases-like"/>
    <property type="match status" value="2"/>
</dbReference>
<dbReference type="Gene3D" id="3.40.50.620">
    <property type="entry name" value="HUPs"/>
    <property type="match status" value="2"/>
</dbReference>
<feature type="domain" description="UspA" evidence="2">
    <location>
        <begin position="11"/>
        <end position="142"/>
    </location>
</feature>
<evidence type="ECO:0000313" key="3">
    <source>
        <dbReference type="EMBL" id="NTY60347.1"/>
    </source>
</evidence>
<dbReference type="EMBL" id="VBSB01000008">
    <property type="protein sequence ID" value="NTY60347.1"/>
    <property type="molecule type" value="Genomic_DNA"/>
</dbReference>
<keyword evidence="4" id="KW-1185">Reference proteome</keyword>
<name>A0ABX2JY26_9MYCO</name>
<dbReference type="PANTHER" id="PTHR46553">
    <property type="entry name" value="ADENINE NUCLEOTIDE ALPHA HYDROLASES-LIKE SUPERFAMILY PROTEIN"/>
    <property type="match status" value="1"/>
</dbReference>
<dbReference type="InterPro" id="IPR014729">
    <property type="entry name" value="Rossmann-like_a/b/a_fold"/>
</dbReference>
<dbReference type="InterPro" id="IPR006016">
    <property type="entry name" value="UspA"/>
</dbReference>
<evidence type="ECO:0000256" key="1">
    <source>
        <dbReference type="ARBA" id="ARBA00008791"/>
    </source>
</evidence>
<sequence length="288" mass="30910">MAEIQSVAASVVVGVDGSRTAIDAALWAVDEAIARDIPLRLVYAIDPAEGRDTDAQEIAREFAAAETAVRCAAIAVESTEKPVKIEAEILRGQPLQALLAASRNAAMLCVGSIGFEHFRDGRVGSTAAELSTAAHCPVVVVRAIDPAVSTRRCVAVVLDEAGGDAALRHGFDEARLRGAPLRVMAIWQSRYADPRDDHAVTDGNRHVKAALERRLELWRRNYPELDVAAVALHGSPLRYLVEHGDSLQLLVVAHERGQAIKELLGRPGSAALHHANCSVLIAEPRNML</sequence>
<dbReference type="RefSeq" id="WP_174398183.1">
    <property type="nucleotide sequence ID" value="NZ_VBSB01000008.1"/>
</dbReference>
<proteinExistence type="inferred from homology"/>
<dbReference type="Proteomes" id="UP000708347">
    <property type="component" value="Unassembled WGS sequence"/>
</dbReference>
<reference evidence="3 4" key="1">
    <citation type="submission" date="2019-05" db="EMBL/GenBank/DDBJ databases">
        <title>Mycolicibacterium sphagni ENV482 genome assembly.</title>
        <authorList>
            <person name="Chen W."/>
            <person name="Faulkner N.W."/>
            <person name="Hyman M.R."/>
        </authorList>
    </citation>
    <scope>NUCLEOTIDE SEQUENCE [LARGE SCALE GENOMIC DNA]</scope>
    <source>
        <strain evidence="3 4">ENV482</strain>
    </source>
</reference>
<comment type="caution">
    <text evidence="3">The sequence shown here is derived from an EMBL/GenBank/DDBJ whole genome shotgun (WGS) entry which is preliminary data.</text>
</comment>
<dbReference type="Pfam" id="PF00582">
    <property type="entry name" value="Usp"/>
    <property type="match status" value="2"/>
</dbReference>
<evidence type="ECO:0000259" key="2">
    <source>
        <dbReference type="Pfam" id="PF00582"/>
    </source>
</evidence>
<dbReference type="InterPro" id="IPR006015">
    <property type="entry name" value="Universal_stress_UspA"/>
</dbReference>
<protein>
    <submittedName>
        <fullName evidence="3">Universal stress protein</fullName>
    </submittedName>
</protein>
<gene>
    <name evidence="3" type="ORF">FEG63_12405</name>
</gene>